<keyword evidence="3" id="KW-1185">Reference proteome</keyword>
<dbReference type="Proteomes" id="UP000604046">
    <property type="component" value="Unassembled WGS sequence"/>
</dbReference>
<sequence>MLCLFLACVLVTGCSAQSFRISVPLKDSEISNALEVLREDESSWYFVPVLGESDTKAYPREVKEQLANVGSYIYGPSTIYSGHCPSYLGQDQAGLRHHENLKDELDGKLGWLFDRIKQALQQAVAPDQVDDEWISYPYVKMHRGDTLDGLPDQIRKMVLSPAPPHKDEQYIKHTKAEERSSAQTLTFTLPLQVPAGGASLRVYDCFYDKALGKTVDKKGKVLARQSSDWCLREMSFEDVPYIPGRMLLFSGDQLHAVGPYYNPVSSDRRIVLQGHGIFRDGKWRLFG</sequence>
<protein>
    <recommendedName>
        <fullName evidence="4">Prolyl 4-hydroxylase alpha subunit Fe(2+) 2OG dioxygenase domain-containing protein</fullName>
    </recommendedName>
</protein>
<evidence type="ECO:0000313" key="2">
    <source>
        <dbReference type="EMBL" id="CAE7345560.1"/>
    </source>
</evidence>
<reference evidence="2" key="1">
    <citation type="submission" date="2021-02" db="EMBL/GenBank/DDBJ databases">
        <authorList>
            <person name="Dougan E. K."/>
            <person name="Rhodes N."/>
            <person name="Thang M."/>
            <person name="Chan C."/>
        </authorList>
    </citation>
    <scope>NUCLEOTIDE SEQUENCE</scope>
</reference>
<feature type="chain" id="PRO_5032393713" description="Prolyl 4-hydroxylase alpha subunit Fe(2+) 2OG dioxygenase domain-containing protein" evidence="1">
    <location>
        <begin position="17"/>
        <end position="287"/>
    </location>
</feature>
<dbReference type="EMBL" id="CAJNDS010002135">
    <property type="protein sequence ID" value="CAE7345560.1"/>
    <property type="molecule type" value="Genomic_DNA"/>
</dbReference>
<gene>
    <name evidence="2" type="ORF">SNAT2548_LOCUS18114</name>
</gene>
<comment type="caution">
    <text evidence="2">The sequence shown here is derived from an EMBL/GenBank/DDBJ whole genome shotgun (WGS) entry which is preliminary data.</text>
</comment>
<evidence type="ECO:0000313" key="3">
    <source>
        <dbReference type="Proteomes" id="UP000604046"/>
    </source>
</evidence>
<keyword evidence="1" id="KW-0732">Signal</keyword>
<dbReference type="OrthoDB" id="438677at2759"/>
<feature type="signal peptide" evidence="1">
    <location>
        <begin position="1"/>
        <end position="16"/>
    </location>
</feature>
<dbReference type="AlphaFoldDB" id="A0A812P124"/>
<accession>A0A812P124</accession>
<proteinExistence type="predicted"/>
<name>A0A812P124_9DINO</name>
<evidence type="ECO:0008006" key="4">
    <source>
        <dbReference type="Google" id="ProtNLM"/>
    </source>
</evidence>
<organism evidence="2 3">
    <name type="scientific">Symbiodinium natans</name>
    <dbReference type="NCBI Taxonomy" id="878477"/>
    <lineage>
        <taxon>Eukaryota</taxon>
        <taxon>Sar</taxon>
        <taxon>Alveolata</taxon>
        <taxon>Dinophyceae</taxon>
        <taxon>Suessiales</taxon>
        <taxon>Symbiodiniaceae</taxon>
        <taxon>Symbiodinium</taxon>
    </lineage>
</organism>
<evidence type="ECO:0000256" key="1">
    <source>
        <dbReference type="SAM" id="SignalP"/>
    </source>
</evidence>